<dbReference type="EMBL" id="ML977614">
    <property type="protein sequence ID" value="KAF1997402.1"/>
    <property type="molecule type" value="Genomic_DNA"/>
</dbReference>
<sequence length="193" mass="21245">MNSENTASNEAATEDWRLESITVESVDIAAPSKHADRPRGKSLSHNAHPETPIGGGLDMRAKFVAKNTNIGWGVVHLYRDAKKTPDLYDGGYSSFAGGNTLTDEPVRTGTVNRYIILKEWNVEPFNSVNSDYVQVVFVQSITFQTGADFHHPSSFPDMADDPFISKTQPASILKMKSMGNFEEAIRKRPRGGA</sequence>
<evidence type="ECO:0000256" key="1">
    <source>
        <dbReference type="SAM" id="MobiDB-lite"/>
    </source>
</evidence>
<name>A0A6A5W6J3_9PLEO</name>
<reference evidence="2" key="1">
    <citation type="journal article" date="2020" name="Stud. Mycol.">
        <title>101 Dothideomycetes genomes: a test case for predicting lifestyles and emergence of pathogens.</title>
        <authorList>
            <person name="Haridas S."/>
            <person name="Albert R."/>
            <person name="Binder M."/>
            <person name="Bloem J."/>
            <person name="Labutti K."/>
            <person name="Salamov A."/>
            <person name="Andreopoulos B."/>
            <person name="Baker S."/>
            <person name="Barry K."/>
            <person name="Bills G."/>
            <person name="Bluhm B."/>
            <person name="Cannon C."/>
            <person name="Castanera R."/>
            <person name="Culley D."/>
            <person name="Daum C."/>
            <person name="Ezra D."/>
            <person name="Gonzalez J."/>
            <person name="Henrissat B."/>
            <person name="Kuo A."/>
            <person name="Liang C."/>
            <person name="Lipzen A."/>
            <person name="Lutzoni F."/>
            <person name="Magnuson J."/>
            <person name="Mondo S."/>
            <person name="Nolan M."/>
            <person name="Ohm R."/>
            <person name="Pangilinan J."/>
            <person name="Park H.-J."/>
            <person name="Ramirez L."/>
            <person name="Alfaro M."/>
            <person name="Sun H."/>
            <person name="Tritt A."/>
            <person name="Yoshinaga Y."/>
            <person name="Zwiers L.-H."/>
            <person name="Turgeon B."/>
            <person name="Goodwin S."/>
            <person name="Spatafora J."/>
            <person name="Crous P."/>
            <person name="Grigoriev I."/>
        </authorList>
    </citation>
    <scope>NUCLEOTIDE SEQUENCE</scope>
    <source>
        <strain evidence="2">CBS 123094</strain>
    </source>
</reference>
<protein>
    <submittedName>
        <fullName evidence="2">Uncharacterized protein</fullName>
    </submittedName>
</protein>
<evidence type="ECO:0000313" key="3">
    <source>
        <dbReference type="Proteomes" id="UP000799779"/>
    </source>
</evidence>
<dbReference type="AlphaFoldDB" id="A0A6A5W6J3"/>
<accession>A0A6A5W6J3</accession>
<feature type="region of interest" description="Disordered" evidence="1">
    <location>
        <begin position="27"/>
        <end position="54"/>
    </location>
</feature>
<proteinExistence type="predicted"/>
<evidence type="ECO:0000313" key="2">
    <source>
        <dbReference type="EMBL" id="KAF1997402.1"/>
    </source>
</evidence>
<dbReference type="OrthoDB" id="273556at2759"/>
<dbReference type="Proteomes" id="UP000799779">
    <property type="component" value="Unassembled WGS sequence"/>
</dbReference>
<organism evidence="2 3">
    <name type="scientific">Amniculicola lignicola CBS 123094</name>
    <dbReference type="NCBI Taxonomy" id="1392246"/>
    <lineage>
        <taxon>Eukaryota</taxon>
        <taxon>Fungi</taxon>
        <taxon>Dikarya</taxon>
        <taxon>Ascomycota</taxon>
        <taxon>Pezizomycotina</taxon>
        <taxon>Dothideomycetes</taxon>
        <taxon>Pleosporomycetidae</taxon>
        <taxon>Pleosporales</taxon>
        <taxon>Amniculicolaceae</taxon>
        <taxon>Amniculicola</taxon>
    </lineage>
</organism>
<gene>
    <name evidence="2" type="ORF">P154DRAFT_578991</name>
</gene>
<keyword evidence="3" id="KW-1185">Reference proteome</keyword>